<dbReference type="InterPro" id="IPR045857">
    <property type="entry name" value="O16G_dom_2"/>
</dbReference>
<comment type="caution">
    <text evidence="7">The sequence shown here is derived from an EMBL/GenBank/DDBJ whole genome shotgun (WGS) entry which is preliminary data.</text>
</comment>
<feature type="domain" description="Glycosyl hydrolase family 13 catalytic" evidence="6">
    <location>
        <begin position="2"/>
        <end position="305"/>
    </location>
</feature>
<dbReference type="Pfam" id="PF00128">
    <property type="entry name" value="Alpha-amylase"/>
    <property type="match status" value="1"/>
</dbReference>
<dbReference type="Gene3D" id="3.20.20.80">
    <property type="entry name" value="Glycosidases"/>
    <property type="match status" value="1"/>
</dbReference>
<evidence type="ECO:0000259" key="6">
    <source>
        <dbReference type="SMART" id="SM00642"/>
    </source>
</evidence>
<evidence type="ECO:0000313" key="7">
    <source>
        <dbReference type="EMBL" id="KAG0719013.1"/>
    </source>
</evidence>
<evidence type="ECO:0000256" key="5">
    <source>
        <dbReference type="ARBA" id="ARBA00023295"/>
    </source>
</evidence>
<dbReference type="SUPFAM" id="SSF51445">
    <property type="entry name" value="(Trans)glycosidases"/>
    <property type="match status" value="1"/>
</dbReference>
<sequence length="380" mass="44330">MVMDFVPNHSSDQHEWFKKSETKEGNYTDYYVWADAKGMDKQNSPIPPNNWVSDYGGTAWAWSEQRHQFYYHQFLKEQPDLNYRNDHVKEEMKEVLRLWLEKGVDGFRVNALKYLVEENDLSLDEPMSSNNPGELNHTFTTNHPETFQVLEEWHELVNQYHDKLLMVEVYSEVQDVMKYYGNDSVPLADFPFNVFMLENLTNRSLLSGYSLKDTISLWLNHMPKGKWPNWVLGNHDIGRVASRLGKDLVDALNMVLLLLPGTPITYYGEEIGMENTDISWEDTKDPEGCRWGKEFYKEHSRDPERTPMQWNDGPSAGFTSGNSTWLPINPNYTEINVAAQRNAKQSNLKLYHDLTELRQEETFTKGVLSFPTYDEDTLVS</sequence>
<dbReference type="Proteomes" id="UP000770661">
    <property type="component" value="Unassembled WGS sequence"/>
</dbReference>
<protein>
    <recommendedName>
        <fullName evidence="3">alpha-glucosidase</fullName>
        <ecNumber evidence="3">3.2.1.20</ecNumber>
    </recommendedName>
</protein>
<dbReference type="AlphaFoldDB" id="A0A8J5CCF7"/>
<dbReference type="PANTHER" id="PTHR10357:SF179">
    <property type="entry name" value="NEUTRAL AND BASIC AMINO ACID TRANSPORT PROTEIN RBAT"/>
    <property type="match status" value="1"/>
</dbReference>
<reference evidence="7" key="1">
    <citation type="submission" date="2020-07" db="EMBL/GenBank/DDBJ databases">
        <title>The High-quality genome of the commercially important snow crab, Chionoecetes opilio.</title>
        <authorList>
            <person name="Jeong J.-H."/>
            <person name="Ryu S."/>
        </authorList>
    </citation>
    <scope>NUCLEOTIDE SEQUENCE</scope>
    <source>
        <strain evidence="7">MADBK_172401_WGS</strain>
        <tissue evidence="7">Digestive gland</tissue>
    </source>
</reference>
<keyword evidence="4" id="KW-0325">Glycoprotein</keyword>
<evidence type="ECO:0000256" key="1">
    <source>
        <dbReference type="ARBA" id="ARBA00001657"/>
    </source>
</evidence>
<name>A0A8J5CCF7_CHIOP</name>
<dbReference type="EC" id="3.2.1.20" evidence="3"/>
<evidence type="ECO:0000256" key="4">
    <source>
        <dbReference type="ARBA" id="ARBA00023180"/>
    </source>
</evidence>
<dbReference type="Gene3D" id="3.90.400.10">
    <property type="entry name" value="Oligo-1,6-glucosidase, Domain 2"/>
    <property type="match status" value="1"/>
</dbReference>
<dbReference type="PANTHER" id="PTHR10357">
    <property type="entry name" value="ALPHA-AMYLASE FAMILY MEMBER"/>
    <property type="match status" value="1"/>
</dbReference>
<proteinExistence type="inferred from homology"/>
<comment type="catalytic activity">
    <reaction evidence="1">
        <text>Hydrolysis of terminal, non-reducing (1-&gt;4)-linked alpha-D-glucose residues with release of alpha-D-glucose.</text>
        <dbReference type="EC" id="3.2.1.20"/>
    </reaction>
</comment>
<dbReference type="GO" id="GO:0004558">
    <property type="term" value="F:alpha-1,4-glucosidase activity"/>
    <property type="evidence" value="ECO:0007669"/>
    <property type="project" value="UniProtKB-EC"/>
</dbReference>
<gene>
    <name evidence="7" type="primary">Mal-B1</name>
    <name evidence="7" type="ORF">GWK47_051367</name>
</gene>
<keyword evidence="8" id="KW-1185">Reference proteome</keyword>
<keyword evidence="5" id="KW-0378">Hydrolase</keyword>
<dbReference type="FunFam" id="3.90.400.10:FF:000001">
    <property type="entry name" value="Maltase A3, isoform A"/>
    <property type="match status" value="1"/>
</dbReference>
<dbReference type="SMART" id="SM00642">
    <property type="entry name" value="Aamy"/>
    <property type="match status" value="1"/>
</dbReference>
<evidence type="ECO:0000256" key="2">
    <source>
        <dbReference type="ARBA" id="ARBA00008061"/>
    </source>
</evidence>
<organism evidence="7 8">
    <name type="scientific">Chionoecetes opilio</name>
    <name type="common">Atlantic snow crab</name>
    <name type="synonym">Cancer opilio</name>
    <dbReference type="NCBI Taxonomy" id="41210"/>
    <lineage>
        <taxon>Eukaryota</taxon>
        <taxon>Metazoa</taxon>
        <taxon>Ecdysozoa</taxon>
        <taxon>Arthropoda</taxon>
        <taxon>Crustacea</taxon>
        <taxon>Multicrustacea</taxon>
        <taxon>Malacostraca</taxon>
        <taxon>Eumalacostraca</taxon>
        <taxon>Eucarida</taxon>
        <taxon>Decapoda</taxon>
        <taxon>Pleocyemata</taxon>
        <taxon>Brachyura</taxon>
        <taxon>Eubrachyura</taxon>
        <taxon>Majoidea</taxon>
        <taxon>Majidae</taxon>
        <taxon>Chionoecetes</taxon>
    </lineage>
</organism>
<dbReference type="OrthoDB" id="1740265at2759"/>
<comment type="similarity">
    <text evidence="2">Belongs to the glycosyl hydrolase 13 family.</text>
</comment>
<dbReference type="InterPro" id="IPR017853">
    <property type="entry name" value="GH"/>
</dbReference>
<evidence type="ECO:0000313" key="8">
    <source>
        <dbReference type="Proteomes" id="UP000770661"/>
    </source>
</evidence>
<dbReference type="EMBL" id="JACEEZ010015171">
    <property type="protein sequence ID" value="KAG0719013.1"/>
    <property type="molecule type" value="Genomic_DNA"/>
</dbReference>
<keyword evidence="5" id="KW-0326">Glycosidase</keyword>
<dbReference type="InterPro" id="IPR006047">
    <property type="entry name" value="GH13_cat_dom"/>
</dbReference>
<accession>A0A8J5CCF7</accession>
<evidence type="ECO:0000256" key="3">
    <source>
        <dbReference type="ARBA" id="ARBA00012741"/>
    </source>
</evidence>
<dbReference type="GO" id="GO:0005975">
    <property type="term" value="P:carbohydrate metabolic process"/>
    <property type="evidence" value="ECO:0007669"/>
    <property type="project" value="InterPro"/>
</dbReference>